<dbReference type="AlphaFoldDB" id="A0AAX3DTJ9"/>
<dbReference type="RefSeq" id="WP_264073714.1">
    <property type="nucleotide sequence ID" value="NZ_CP076676.1"/>
</dbReference>
<evidence type="ECO:0000313" key="2">
    <source>
        <dbReference type="Proteomes" id="UP001163166"/>
    </source>
</evidence>
<proteinExistence type="predicted"/>
<dbReference type="EMBL" id="CP076676">
    <property type="protein sequence ID" value="UYO38054.1"/>
    <property type="molecule type" value="Genomic_DNA"/>
</dbReference>
<accession>A0AAX3DTJ9</accession>
<protein>
    <submittedName>
        <fullName evidence="1">Uncharacterized protein</fullName>
    </submittedName>
</protein>
<evidence type="ECO:0000313" key="1">
    <source>
        <dbReference type="EMBL" id="UYO38054.1"/>
    </source>
</evidence>
<gene>
    <name evidence="1" type="ORF">KQX62_15040</name>
</gene>
<dbReference type="Proteomes" id="UP001163166">
    <property type="component" value="Chromosome"/>
</dbReference>
<name>A0AAX3DTJ9_RHOPL</name>
<reference evidence="1" key="1">
    <citation type="journal article" date="2022" name="Biol. Control">
        <title>In silico genomic analysis of Rhodopseudomonas palustris strains revealed potential biocontrol agents and crop yield enhancers.</title>
        <authorList>
            <person name="Surachat K."/>
            <person name="Kantachote D."/>
            <person name="Deachamag P."/>
            <person name="Wonglapsuwan M."/>
        </authorList>
    </citation>
    <scope>NUCLEOTIDE SEQUENCE</scope>
    <source>
        <strain evidence="1">TLS06</strain>
    </source>
</reference>
<organism evidence="1 2">
    <name type="scientific">Rhodopseudomonas palustris</name>
    <dbReference type="NCBI Taxonomy" id="1076"/>
    <lineage>
        <taxon>Bacteria</taxon>
        <taxon>Pseudomonadati</taxon>
        <taxon>Pseudomonadota</taxon>
        <taxon>Alphaproteobacteria</taxon>
        <taxon>Hyphomicrobiales</taxon>
        <taxon>Nitrobacteraceae</taxon>
        <taxon>Rhodopseudomonas</taxon>
    </lineage>
</organism>
<sequence>MTRTSSLWIRGLRAAVGTLRAQADRATAGWLRSKATLAVGRHDRQETLRIPSDHSANGKSGERRFARPCAAILAPGIPLLFVRHDPEGGWIVLDEAGRRRGRFLFRSSALTFAGMTTGEIKPAIVLDDDQPERGRHTRLMQRLPWLTDWPGLWNAARKAVRMYRPGRLRPDPRRSFQATMDDRHAH</sequence>